<keyword evidence="4" id="KW-0418">Kinase</keyword>
<evidence type="ECO:0000256" key="1">
    <source>
        <dbReference type="ARBA" id="ARBA00022527"/>
    </source>
</evidence>
<evidence type="ECO:0000259" key="7">
    <source>
        <dbReference type="SMART" id="SM00220"/>
    </source>
</evidence>
<dbReference type="GO" id="GO:0004674">
    <property type="term" value="F:protein serine/threonine kinase activity"/>
    <property type="evidence" value="ECO:0007669"/>
    <property type="project" value="UniProtKB-KW"/>
</dbReference>
<evidence type="ECO:0000313" key="8">
    <source>
        <dbReference type="EMBL" id="CAH1108502.1"/>
    </source>
</evidence>
<accession>A0A9P0GGL1</accession>
<dbReference type="GO" id="GO:0005524">
    <property type="term" value="F:ATP binding"/>
    <property type="evidence" value="ECO:0007669"/>
    <property type="project" value="UniProtKB-KW"/>
</dbReference>
<protein>
    <recommendedName>
        <fullName evidence="7">Protein kinase domain-containing protein</fullName>
    </recommendedName>
</protein>
<dbReference type="InterPro" id="IPR000719">
    <property type="entry name" value="Prot_kinase_dom"/>
</dbReference>
<dbReference type="EMBL" id="OV651815">
    <property type="protein sequence ID" value="CAH1108502.1"/>
    <property type="molecule type" value="Genomic_DNA"/>
</dbReference>
<keyword evidence="9" id="KW-1185">Reference proteome</keyword>
<evidence type="ECO:0000256" key="4">
    <source>
        <dbReference type="ARBA" id="ARBA00022777"/>
    </source>
</evidence>
<proteinExistence type="predicted"/>
<dbReference type="InterPro" id="IPR008271">
    <property type="entry name" value="Ser/Thr_kinase_AS"/>
</dbReference>
<name>A0A9P0GGL1_9CUCU</name>
<sequence length="404" mass="45834">MGNTTTKRNDVCSSSVDGVYKQKEDHFKQINAHFSAGSSGRSFASVSSHQSTYSFARPWSRVSRRRWKESTLTLPYESSKTAWPVSQLESRFLPEFPVASSENEKRFDILEEINKGAFGKVYKANDSKSGGTFALKVLSKSKVIKENSVQQVKDEVQIQRICGHHPFIVHCPLNWQSRKTLFIVSEFVEGGELFTFLKRYLALPIELVRLYVAQIALALDFLHNAGIVYRDLKPENVLLDSFGNVQLIDFGLSKWLPYGTTTKTICGTFRYMAPEILATEPYGHAVDWWSLGILACLMLTNEYPSPPVDSEPSPEERKPGSLPPNVDLDVPSRDLLLRLLQIDPKKRLRSVRTLETIAFYKGYSFLDVKEKRIQPHDLVLKYYPDGPPVVATQGDVFENFDVQI</sequence>
<evidence type="ECO:0000313" key="9">
    <source>
        <dbReference type="Proteomes" id="UP001153636"/>
    </source>
</evidence>
<dbReference type="Proteomes" id="UP001153636">
    <property type="component" value="Chromosome 3"/>
</dbReference>
<dbReference type="InterPro" id="IPR045270">
    <property type="entry name" value="STKc_AGC"/>
</dbReference>
<reference evidence="8" key="1">
    <citation type="submission" date="2022-01" db="EMBL/GenBank/DDBJ databases">
        <authorList>
            <person name="King R."/>
        </authorList>
    </citation>
    <scope>NUCLEOTIDE SEQUENCE</scope>
</reference>
<keyword evidence="2" id="KW-0808">Transferase</keyword>
<keyword evidence="5" id="KW-0067">ATP-binding</keyword>
<dbReference type="InterPro" id="IPR011009">
    <property type="entry name" value="Kinase-like_dom_sf"/>
</dbReference>
<keyword evidence="3" id="KW-0547">Nucleotide-binding</keyword>
<keyword evidence="1" id="KW-0723">Serine/threonine-protein kinase</keyword>
<dbReference type="Gene3D" id="1.10.510.10">
    <property type="entry name" value="Transferase(Phosphotransferase) domain 1"/>
    <property type="match status" value="1"/>
</dbReference>
<organism evidence="8 9">
    <name type="scientific">Psylliodes chrysocephalus</name>
    <dbReference type="NCBI Taxonomy" id="3402493"/>
    <lineage>
        <taxon>Eukaryota</taxon>
        <taxon>Metazoa</taxon>
        <taxon>Ecdysozoa</taxon>
        <taxon>Arthropoda</taxon>
        <taxon>Hexapoda</taxon>
        <taxon>Insecta</taxon>
        <taxon>Pterygota</taxon>
        <taxon>Neoptera</taxon>
        <taxon>Endopterygota</taxon>
        <taxon>Coleoptera</taxon>
        <taxon>Polyphaga</taxon>
        <taxon>Cucujiformia</taxon>
        <taxon>Chrysomeloidea</taxon>
        <taxon>Chrysomelidae</taxon>
        <taxon>Galerucinae</taxon>
        <taxon>Alticini</taxon>
        <taxon>Psylliodes</taxon>
    </lineage>
</organism>
<dbReference type="SMART" id="SM00220">
    <property type="entry name" value="S_TKc"/>
    <property type="match status" value="1"/>
</dbReference>
<gene>
    <name evidence="8" type="ORF">PSYICH_LOCUS9658</name>
</gene>
<dbReference type="Gene3D" id="3.30.200.20">
    <property type="entry name" value="Phosphorylase Kinase, domain 1"/>
    <property type="match status" value="1"/>
</dbReference>
<dbReference type="SUPFAM" id="SSF56112">
    <property type="entry name" value="Protein kinase-like (PK-like)"/>
    <property type="match status" value="1"/>
</dbReference>
<dbReference type="AlphaFoldDB" id="A0A9P0GGL1"/>
<dbReference type="PANTHER" id="PTHR24355">
    <property type="entry name" value="G PROTEIN-COUPLED RECEPTOR KINASE/RIBOSOMAL PROTEIN S6 KINASE"/>
    <property type="match status" value="1"/>
</dbReference>
<dbReference type="PANTHER" id="PTHR24355:SF1">
    <property type="entry name" value="RIBOSOMAL PROTEIN S6 KINASE-RELATED PROTEIN"/>
    <property type="match status" value="1"/>
</dbReference>
<dbReference type="Pfam" id="PF00069">
    <property type="entry name" value="Pkinase"/>
    <property type="match status" value="1"/>
</dbReference>
<feature type="domain" description="Protein kinase" evidence="7">
    <location>
        <begin position="107"/>
        <end position="359"/>
    </location>
</feature>
<dbReference type="PROSITE" id="PS00108">
    <property type="entry name" value="PROTEIN_KINASE_ST"/>
    <property type="match status" value="1"/>
</dbReference>
<evidence type="ECO:0000256" key="5">
    <source>
        <dbReference type="ARBA" id="ARBA00022840"/>
    </source>
</evidence>
<dbReference type="CDD" id="cd05123">
    <property type="entry name" value="STKc_AGC"/>
    <property type="match status" value="1"/>
</dbReference>
<evidence type="ECO:0000256" key="6">
    <source>
        <dbReference type="SAM" id="MobiDB-lite"/>
    </source>
</evidence>
<dbReference type="OrthoDB" id="3205605at2759"/>
<evidence type="ECO:0000256" key="2">
    <source>
        <dbReference type="ARBA" id="ARBA00022679"/>
    </source>
</evidence>
<evidence type="ECO:0000256" key="3">
    <source>
        <dbReference type="ARBA" id="ARBA00022741"/>
    </source>
</evidence>
<feature type="region of interest" description="Disordered" evidence="6">
    <location>
        <begin position="305"/>
        <end position="326"/>
    </location>
</feature>